<keyword evidence="6" id="KW-0503">Monooxygenase</keyword>
<comment type="similarity">
    <text evidence="2">Belongs to the paxM FAD-dependent monooxygenase family.</text>
</comment>
<dbReference type="InterPro" id="IPR036188">
    <property type="entry name" value="FAD/NAD-bd_sf"/>
</dbReference>
<dbReference type="GO" id="GO:0004497">
    <property type="term" value="F:monooxygenase activity"/>
    <property type="evidence" value="ECO:0007669"/>
    <property type="project" value="UniProtKB-KW"/>
</dbReference>
<comment type="caution">
    <text evidence="8">The sequence shown here is derived from an EMBL/GenBank/DDBJ whole genome shotgun (WGS) entry which is preliminary data.</text>
</comment>
<keyword evidence="5" id="KW-0560">Oxidoreductase</keyword>
<sequence length="505" mass="55935">MATEDRKRQVIIVGGGITGLTLALMLQQLEVDYVLLEAYSTVTPNVGASIGLFANGLRVLDQLGLYEEILSKSQPVEETIVRDSTSGKRIMTRRTRNLTTERHGYPTLFTERYRLICTLYDHLKEKDRIFVNKKVQRVENLEDCAEVYTTDGSVFKGQIVVGADGVRSTIRQEMWRNADANNDSDAIPARDRQDIPCEHACIFGTAKSTEGVAAGQVIGASAEGTLAGCMGGPEGEVFIFWFWTLPTSQQSCPINDIPRFNDADKAREFKRGGNSLVADNGLRFQEVVDNLEYSGVTALPHFVMRRWHYGRIVIIGDAAHKFNPLVGQGGNSCIESCASLVNALQEQKLLGPLATDNSSWPTSRLETAFTNLERQRIDRLVDMVEKCQDAMRASVWSTWKGRLMHKYIAPLLPTSTWFNFYSNQISGGLSLKSAKPPLPAHNWPYSDEKSVEEKALKLSKASLVATLPIAAATAFLLARVARQENGLGGSLLLSRLMETLSGFRH</sequence>
<evidence type="ECO:0000256" key="5">
    <source>
        <dbReference type="ARBA" id="ARBA00023002"/>
    </source>
</evidence>
<keyword evidence="3" id="KW-0285">Flavoprotein</keyword>
<dbReference type="EMBL" id="MPGH01000017">
    <property type="protein sequence ID" value="OLN96573.1"/>
    <property type="molecule type" value="Genomic_DNA"/>
</dbReference>
<evidence type="ECO:0000313" key="8">
    <source>
        <dbReference type="EMBL" id="OLN96573.1"/>
    </source>
</evidence>
<comment type="cofactor">
    <cofactor evidence="1">
        <name>FAD</name>
        <dbReference type="ChEBI" id="CHEBI:57692"/>
    </cofactor>
</comment>
<dbReference type="STRING" id="708187.A0A1Q8S553"/>
<evidence type="ECO:0000313" key="9">
    <source>
        <dbReference type="Proteomes" id="UP000186583"/>
    </source>
</evidence>
<dbReference type="OrthoDB" id="10029326at2759"/>
<evidence type="ECO:0000256" key="1">
    <source>
        <dbReference type="ARBA" id="ARBA00001974"/>
    </source>
</evidence>
<keyword evidence="9" id="KW-1185">Reference proteome</keyword>
<proteinExistence type="inferred from homology"/>
<feature type="domain" description="FAD-binding" evidence="7">
    <location>
        <begin position="9"/>
        <end position="174"/>
    </location>
</feature>
<evidence type="ECO:0000256" key="6">
    <source>
        <dbReference type="ARBA" id="ARBA00023033"/>
    </source>
</evidence>
<protein>
    <submittedName>
        <fullName evidence="8">FAD-dependent urate hydroxylase 2</fullName>
    </submittedName>
</protein>
<keyword evidence="4" id="KW-0274">FAD</keyword>
<dbReference type="Proteomes" id="UP000186583">
    <property type="component" value="Unassembled WGS sequence"/>
</dbReference>
<evidence type="ECO:0000259" key="7">
    <source>
        <dbReference type="Pfam" id="PF01494"/>
    </source>
</evidence>
<dbReference type="PANTHER" id="PTHR47356">
    <property type="entry name" value="FAD-DEPENDENT MONOOXYGENASE ASQG-RELATED"/>
    <property type="match status" value="1"/>
</dbReference>
<dbReference type="PANTHER" id="PTHR47356:SF2">
    <property type="entry name" value="FAD-BINDING DOMAIN-CONTAINING PROTEIN-RELATED"/>
    <property type="match status" value="1"/>
</dbReference>
<gene>
    <name evidence="8" type="ORF">CCHL11_00677</name>
</gene>
<dbReference type="SUPFAM" id="SSF51905">
    <property type="entry name" value="FAD/NAD(P)-binding domain"/>
    <property type="match status" value="1"/>
</dbReference>
<evidence type="ECO:0000256" key="4">
    <source>
        <dbReference type="ARBA" id="ARBA00022827"/>
    </source>
</evidence>
<feature type="domain" description="FAD-binding" evidence="7">
    <location>
        <begin position="300"/>
        <end position="345"/>
    </location>
</feature>
<dbReference type="AlphaFoldDB" id="A0A1Q8S553"/>
<dbReference type="GO" id="GO:0071949">
    <property type="term" value="F:FAD binding"/>
    <property type="evidence" value="ECO:0007669"/>
    <property type="project" value="InterPro"/>
</dbReference>
<evidence type="ECO:0000256" key="2">
    <source>
        <dbReference type="ARBA" id="ARBA00007992"/>
    </source>
</evidence>
<name>A0A1Q8S553_9PEZI</name>
<evidence type="ECO:0000256" key="3">
    <source>
        <dbReference type="ARBA" id="ARBA00022630"/>
    </source>
</evidence>
<organism evidence="8 9">
    <name type="scientific">Colletotrichum chlorophyti</name>
    <dbReference type="NCBI Taxonomy" id="708187"/>
    <lineage>
        <taxon>Eukaryota</taxon>
        <taxon>Fungi</taxon>
        <taxon>Dikarya</taxon>
        <taxon>Ascomycota</taxon>
        <taxon>Pezizomycotina</taxon>
        <taxon>Sordariomycetes</taxon>
        <taxon>Hypocreomycetidae</taxon>
        <taxon>Glomerellales</taxon>
        <taxon>Glomerellaceae</taxon>
        <taxon>Colletotrichum</taxon>
    </lineage>
</organism>
<dbReference type="PRINTS" id="PR00420">
    <property type="entry name" value="RNGMNOXGNASE"/>
</dbReference>
<dbReference type="InterPro" id="IPR002938">
    <property type="entry name" value="FAD-bd"/>
</dbReference>
<dbReference type="Gene3D" id="3.50.50.60">
    <property type="entry name" value="FAD/NAD(P)-binding domain"/>
    <property type="match status" value="1"/>
</dbReference>
<dbReference type="InterPro" id="IPR050562">
    <property type="entry name" value="FAD_mOase_fung"/>
</dbReference>
<dbReference type="Pfam" id="PF01494">
    <property type="entry name" value="FAD_binding_3"/>
    <property type="match status" value="2"/>
</dbReference>
<reference evidence="8 9" key="1">
    <citation type="submission" date="2016-11" db="EMBL/GenBank/DDBJ databases">
        <title>Draft Genome Assembly of Colletotrichum chlorophyti a pathogen of herbaceous plants.</title>
        <authorList>
            <person name="Gan P."/>
            <person name="Narusaka M."/>
            <person name="Tsushima A."/>
            <person name="Narusaka Y."/>
            <person name="Takano Y."/>
            <person name="Shirasu K."/>
        </authorList>
    </citation>
    <scope>NUCLEOTIDE SEQUENCE [LARGE SCALE GENOMIC DNA]</scope>
    <source>
        <strain evidence="8 9">NTL11</strain>
    </source>
</reference>
<accession>A0A1Q8S553</accession>